<keyword evidence="1" id="KW-0812">Transmembrane</keyword>
<evidence type="ECO:0000256" key="1">
    <source>
        <dbReference type="SAM" id="Phobius"/>
    </source>
</evidence>
<sequence>MLIFLLNLLKNKFKIYILKAIYKFKDDGFIGLVKSILHFIYLIFLNLSGYIYSKINYMIYTFKYGESMAKPYKVIEVNPKKIEFLKVPHFYRTISEYGTFIRDGNWDKKISEDEIGYFRLREKEKIGYFENYTFYKCVKNWLGGEKWEETSCYEILAKKKDKEHAKKKEFKLKKILGSIEKNGYKSQNQFKQKNTSILKKILRIPPQHNEIALNIDRHGNFIFDDGKHRLCIVKVLKIEKIPARILVRHKKWQEIRKEVYEADYIEELSKKAKINLNHPDLHDILKNKNFVSEDKNS</sequence>
<keyword evidence="1" id="KW-0472">Membrane</keyword>
<dbReference type="AlphaFoldDB" id="A0A1Y3GF39"/>
<keyword evidence="3" id="KW-1185">Reference proteome</keyword>
<feature type="transmembrane region" description="Helical" evidence="1">
    <location>
        <begin position="35"/>
        <end position="53"/>
    </location>
</feature>
<accession>A0A1Y3GF39</accession>
<reference evidence="2 3" key="1">
    <citation type="submission" date="2016-12" db="EMBL/GenBank/DDBJ databases">
        <title>Discovery of methanogenic haloarchaea.</title>
        <authorList>
            <person name="Sorokin D.Y."/>
            <person name="Makarova K.S."/>
            <person name="Abbas B."/>
            <person name="Ferrer M."/>
            <person name="Golyshin P.N."/>
        </authorList>
    </citation>
    <scope>NUCLEOTIDE SEQUENCE [LARGE SCALE GENOMIC DNA]</scope>
    <source>
        <strain evidence="2">AMET1</strain>
    </source>
</reference>
<proteinExistence type="predicted"/>
<evidence type="ECO:0000313" key="2">
    <source>
        <dbReference type="EMBL" id="OUJ18085.1"/>
    </source>
</evidence>
<name>A0A1Y3GF39_9EURY</name>
<keyword evidence="1" id="KW-1133">Transmembrane helix</keyword>
<protein>
    <submittedName>
        <fullName evidence="2">ParB-like nuclease domain containing protein</fullName>
    </submittedName>
</protein>
<gene>
    <name evidence="2" type="ORF">AMET1_1527</name>
</gene>
<dbReference type="Proteomes" id="UP000195137">
    <property type="component" value="Unassembled WGS sequence"/>
</dbReference>
<organism evidence="2 3">
    <name type="scientific">Methanonatronarchaeum thermophilum</name>
    <dbReference type="NCBI Taxonomy" id="1927129"/>
    <lineage>
        <taxon>Archaea</taxon>
        <taxon>Methanobacteriati</taxon>
        <taxon>Methanobacteriota</taxon>
        <taxon>Methanonatronarchaeia</taxon>
        <taxon>Methanonatronarchaeales</taxon>
        <taxon>Methanonatronarchaeaceae</taxon>
        <taxon>Methanonatronarchaeum</taxon>
    </lineage>
</organism>
<dbReference type="EMBL" id="MRZU01000005">
    <property type="protein sequence ID" value="OUJ18085.1"/>
    <property type="molecule type" value="Genomic_DNA"/>
</dbReference>
<comment type="caution">
    <text evidence="2">The sequence shown here is derived from an EMBL/GenBank/DDBJ whole genome shotgun (WGS) entry which is preliminary data.</text>
</comment>
<evidence type="ECO:0000313" key="3">
    <source>
        <dbReference type="Proteomes" id="UP000195137"/>
    </source>
</evidence>